<evidence type="ECO:0000256" key="1">
    <source>
        <dbReference type="SAM" id="MobiDB-lite"/>
    </source>
</evidence>
<gene>
    <name evidence="3" type="ORF">FB470_006315</name>
</gene>
<evidence type="ECO:0000313" key="3">
    <source>
        <dbReference type="EMBL" id="MDQ0382321.1"/>
    </source>
</evidence>
<proteinExistence type="predicted"/>
<sequence>MLFIVLVLVLAALGLLITALITASSLWAWISIGLSVVAGLLLVVDWVRRRVGRRRQAAVAEPEDEPSAEAATSAGDDDVADEPVTAETADEPAEQATAVAEAGEPADQTALIPAAGELVGTAEEGEPGEERTDEADAKIVDELDVEVVVVDEHPRYHLTDCGWLADRDVIPISVSEARDLGFTPCARCTPDAHLAQAHRAKKKSKA</sequence>
<protein>
    <submittedName>
        <fullName evidence="3">Uncharacterized protein</fullName>
    </submittedName>
</protein>
<keyword evidence="2" id="KW-0472">Membrane</keyword>
<comment type="caution">
    <text evidence="3">The sequence shown here is derived from an EMBL/GenBank/DDBJ whole genome shotgun (WGS) entry which is preliminary data.</text>
</comment>
<evidence type="ECO:0000313" key="4">
    <source>
        <dbReference type="Proteomes" id="UP001229651"/>
    </source>
</evidence>
<evidence type="ECO:0000256" key="2">
    <source>
        <dbReference type="SAM" id="Phobius"/>
    </source>
</evidence>
<dbReference type="SUPFAM" id="SSF57884">
    <property type="entry name" value="Ada DNA repair protein, N-terminal domain (N-Ada 10)"/>
    <property type="match status" value="1"/>
</dbReference>
<dbReference type="Proteomes" id="UP001229651">
    <property type="component" value="Unassembled WGS sequence"/>
</dbReference>
<organism evidence="3 4">
    <name type="scientific">Amycolatopsis thermophila</name>
    <dbReference type="NCBI Taxonomy" id="206084"/>
    <lineage>
        <taxon>Bacteria</taxon>
        <taxon>Bacillati</taxon>
        <taxon>Actinomycetota</taxon>
        <taxon>Actinomycetes</taxon>
        <taxon>Pseudonocardiales</taxon>
        <taxon>Pseudonocardiaceae</taxon>
        <taxon>Amycolatopsis</taxon>
    </lineage>
</organism>
<reference evidence="3 4" key="1">
    <citation type="submission" date="2023-07" db="EMBL/GenBank/DDBJ databases">
        <title>Sequencing the genomes of 1000 actinobacteria strains.</title>
        <authorList>
            <person name="Klenk H.-P."/>
        </authorList>
    </citation>
    <scope>NUCLEOTIDE SEQUENCE [LARGE SCALE GENOMIC DNA]</scope>
    <source>
        <strain evidence="3 4">DSM 45805</strain>
    </source>
</reference>
<name>A0ABU0F409_9PSEU</name>
<keyword evidence="2" id="KW-0812">Transmembrane</keyword>
<keyword evidence="2" id="KW-1133">Transmembrane helix</keyword>
<dbReference type="InterPro" id="IPR035451">
    <property type="entry name" value="Ada-like_dom_sf"/>
</dbReference>
<dbReference type="EMBL" id="JAUSUT010000001">
    <property type="protein sequence ID" value="MDQ0382321.1"/>
    <property type="molecule type" value="Genomic_DNA"/>
</dbReference>
<dbReference type="RefSeq" id="WP_306997411.1">
    <property type="nucleotide sequence ID" value="NZ_JAUSUT010000001.1"/>
</dbReference>
<keyword evidence="4" id="KW-1185">Reference proteome</keyword>
<feature type="transmembrane region" description="Helical" evidence="2">
    <location>
        <begin position="28"/>
        <end position="47"/>
    </location>
</feature>
<feature type="region of interest" description="Disordered" evidence="1">
    <location>
        <begin position="55"/>
        <end position="107"/>
    </location>
</feature>
<accession>A0ABU0F409</accession>